<evidence type="ECO:0000259" key="7">
    <source>
        <dbReference type="PROSITE" id="PS50066"/>
    </source>
</evidence>
<dbReference type="InterPro" id="IPR033896">
    <property type="entry name" value="MEF2-like_N"/>
</dbReference>
<keyword evidence="6" id="KW-0175">Coiled coil</keyword>
<dbReference type="PROSITE" id="PS00350">
    <property type="entry name" value="MADS_BOX_1"/>
    <property type="match status" value="1"/>
</dbReference>
<evidence type="ECO:0000256" key="6">
    <source>
        <dbReference type="SAM" id="Coils"/>
    </source>
</evidence>
<feature type="domain" description="K-box" evidence="8">
    <location>
        <begin position="88"/>
        <end position="178"/>
    </location>
</feature>
<sequence>MGRGKVVMERIENKINRQVTFSKRRNGLLKKAYELSLLCDAEVALIIFSGHGKLSEFATTDVAKTLERYRQFCYTSEGSNMIEKEPADEVVYKEVLRLRAKYESILRLQRNFLGEELEPLNMKELHKTEKQLERTLSQARKRKTELMLQELEKLQQKAHDLGEENQQLKSKLEEGKYLQAVKELGGPSVVLSQDRLRVHPSQSIQNLQMGYYHQYIGRDRIINEATRTVMGRNDPGWI</sequence>
<name>A0AAE0EAP3_9ROSI</name>
<dbReference type="PROSITE" id="PS51297">
    <property type="entry name" value="K_BOX"/>
    <property type="match status" value="1"/>
</dbReference>
<keyword evidence="10" id="KW-1185">Reference proteome</keyword>
<reference evidence="9" key="1">
    <citation type="journal article" date="2023" name="Plant J.">
        <title>Genome sequences and population genomics provide insights into the demographic history, inbreeding, and mutation load of two 'living fossil' tree species of Dipteronia.</title>
        <authorList>
            <person name="Feng Y."/>
            <person name="Comes H.P."/>
            <person name="Chen J."/>
            <person name="Zhu S."/>
            <person name="Lu R."/>
            <person name="Zhang X."/>
            <person name="Li P."/>
            <person name="Qiu J."/>
            <person name="Olsen K.M."/>
            <person name="Qiu Y."/>
        </authorList>
    </citation>
    <scope>NUCLEOTIDE SEQUENCE</scope>
    <source>
        <strain evidence="9">NBL</strain>
    </source>
</reference>
<evidence type="ECO:0000256" key="1">
    <source>
        <dbReference type="ARBA" id="ARBA00004123"/>
    </source>
</evidence>
<keyword evidence="4" id="KW-0804">Transcription</keyword>
<keyword evidence="2" id="KW-0805">Transcription regulation</keyword>
<dbReference type="InterPro" id="IPR050142">
    <property type="entry name" value="MADS-box/MEF2_TF"/>
</dbReference>
<dbReference type="Pfam" id="PF00319">
    <property type="entry name" value="SRF-TF"/>
    <property type="match status" value="1"/>
</dbReference>
<evidence type="ECO:0000256" key="2">
    <source>
        <dbReference type="ARBA" id="ARBA00023015"/>
    </source>
</evidence>
<evidence type="ECO:0000256" key="4">
    <source>
        <dbReference type="ARBA" id="ARBA00023163"/>
    </source>
</evidence>
<dbReference type="Proteomes" id="UP001281410">
    <property type="component" value="Unassembled WGS sequence"/>
</dbReference>
<dbReference type="GO" id="GO:0005634">
    <property type="term" value="C:nucleus"/>
    <property type="evidence" value="ECO:0007669"/>
    <property type="project" value="UniProtKB-SubCell"/>
</dbReference>
<comment type="caution">
    <text evidence="9">The sequence shown here is derived from an EMBL/GenBank/DDBJ whole genome shotgun (WGS) entry which is preliminary data.</text>
</comment>
<dbReference type="PROSITE" id="PS50066">
    <property type="entry name" value="MADS_BOX_2"/>
    <property type="match status" value="1"/>
</dbReference>
<dbReference type="FunFam" id="3.40.1810.10:FF:000003">
    <property type="entry name" value="MADS-box transcription factor MADS-MC"/>
    <property type="match status" value="1"/>
</dbReference>
<dbReference type="EMBL" id="JANJYJ010000004">
    <property type="protein sequence ID" value="KAK3220852.1"/>
    <property type="molecule type" value="Genomic_DNA"/>
</dbReference>
<dbReference type="AlphaFoldDB" id="A0AAE0EAP3"/>
<dbReference type="Pfam" id="PF01486">
    <property type="entry name" value="K-box"/>
    <property type="match status" value="1"/>
</dbReference>
<evidence type="ECO:0000259" key="8">
    <source>
        <dbReference type="PROSITE" id="PS51297"/>
    </source>
</evidence>
<dbReference type="GO" id="GO:0000977">
    <property type="term" value="F:RNA polymerase II transcription regulatory region sequence-specific DNA binding"/>
    <property type="evidence" value="ECO:0007669"/>
    <property type="project" value="InterPro"/>
</dbReference>
<evidence type="ECO:0000313" key="10">
    <source>
        <dbReference type="Proteomes" id="UP001281410"/>
    </source>
</evidence>
<feature type="domain" description="MADS-box" evidence="7">
    <location>
        <begin position="1"/>
        <end position="61"/>
    </location>
</feature>
<dbReference type="InterPro" id="IPR036879">
    <property type="entry name" value="TF_MADSbox_sf"/>
</dbReference>
<evidence type="ECO:0000256" key="5">
    <source>
        <dbReference type="ARBA" id="ARBA00023242"/>
    </source>
</evidence>
<dbReference type="GO" id="GO:0046983">
    <property type="term" value="F:protein dimerization activity"/>
    <property type="evidence" value="ECO:0007669"/>
    <property type="project" value="InterPro"/>
</dbReference>
<feature type="coiled-coil region" evidence="6">
    <location>
        <begin position="122"/>
        <end position="171"/>
    </location>
</feature>
<protein>
    <submittedName>
        <fullName evidence="9">Uncharacterized protein</fullName>
    </submittedName>
</protein>
<dbReference type="InterPro" id="IPR002487">
    <property type="entry name" value="TF_Kbox"/>
</dbReference>
<dbReference type="GO" id="GO:0045944">
    <property type="term" value="P:positive regulation of transcription by RNA polymerase II"/>
    <property type="evidence" value="ECO:0007669"/>
    <property type="project" value="InterPro"/>
</dbReference>
<dbReference type="SMART" id="SM00432">
    <property type="entry name" value="MADS"/>
    <property type="match status" value="1"/>
</dbReference>
<dbReference type="Gene3D" id="3.40.1810.10">
    <property type="entry name" value="Transcription factor, MADS-box"/>
    <property type="match status" value="1"/>
</dbReference>
<dbReference type="GO" id="GO:0003700">
    <property type="term" value="F:DNA-binding transcription factor activity"/>
    <property type="evidence" value="ECO:0007669"/>
    <property type="project" value="InterPro"/>
</dbReference>
<proteinExistence type="predicted"/>
<evidence type="ECO:0000256" key="3">
    <source>
        <dbReference type="ARBA" id="ARBA00023125"/>
    </source>
</evidence>
<keyword evidence="5" id="KW-0539">Nucleus</keyword>
<accession>A0AAE0EAP3</accession>
<dbReference type="CDD" id="cd00265">
    <property type="entry name" value="MADS_MEF2_like"/>
    <property type="match status" value="1"/>
</dbReference>
<keyword evidence="3" id="KW-0238">DNA-binding</keyword>
<organism evidence="9 10">
    <name type="scientific">Dipteronia sinensis</name>
    <dbReference type="NCBI Taxonomy" id="43782"/>
    <lineage>
        <taxon>Eukaryota</taxon>
        <taxon>Viridiplantae</taxon>
        <taxon>Streptophyta</taxon>
        <taxon>Embryophyta</taxon>
        <taxon>Tracheophyta</taxon>
        <taxon>Spermatophyta</taxon>
        <taxon>Magnoliopsida</taxon>
        <taxon>eudicotyledons</taxon>
        <taxon>Gunneridae</taxon>
        <taxon>Pentapetalae</taxon>
        <taxon>rosids</taxon>
        <taxon>malvids</taxon>
        <taxon>Sapindales</taxon>
        <taxon>Sapindaceae</taxon>
        <taxon>Hippocastanoideae</taxon>
        <taxon>Acereae</taxon>
        <taxon>Dipteronia</taxon>
    </lineage>
</organism>
<evidence type="ECO:0000313" key="9">
    <source>
        <dbReference type="EMBL" id="KAK3220852.1"/>
    </source>
</evidence>
<dbReference type="PRINTS" id="PR00404">
    <property type="entry name" value="MADSDOMAIN"/>
</dbReference>
<dbReference type="InterPro" id="IPR002100">
    <property type="entry name" value="TF_MADSbox"/>
</dbReference>
<dbReference type="SUPFAM" id="SSF55455">
    <property type="entry name" value="SRF-like"/>
    <property type="match status" value="1"/>
</dbReference>
<comment type="subcellular location">
    <subcellularLocation>
        <location evidence="1">Nucleus</location>
    </subcellularLocation>
</comment>
<gene>
    <name evidence="9" type="ORF">Dsin_014822</name>
</gene>
<dbReference type="PANTHER" id="PTHR48019">
    <property type="entry name" value="SERUM RESPONSE FACTOR HOMOLOG"/>
    <property type="match status" value="1"/>
</dbReference>